<accession>A0ACC1K563</accession>
<dbReference type="Proteomes" id="UP001140234">
    <property type="component" value="Unassembled WGS sequence"/>
</dbReference>
<gene>
    <name evidence="1" type="ORF">IWQ57_001195</name>
</gene>
<name>A0ACC1K563_9FUNG</name>
<evidence type="ECO:0000313" key="1">
    <source>
        <dbReference type="EMBL" id="KAJ2773669.1"/>
    </source>
</evidence>
<comment type="caution">
    <text evidence="1">The sequence shown here is derived from an EMBL/GenBank/DDBJ whole genome shotgun (WGS) entry which is preliminary data.</text>
</comment>
<protein>
    <submittedName>
        <fullName evidence="1">Uncharacterized protein</fullName>
    </submittedName>
</protein>
<proteinExistence type="predicted"/>
<sequence length="441" mass="45912">MRGGPGSTAGSRPLARRHSGIRAPEPLVIASSDSEDVECVTPFSQTRSQRQQRPRASQPAALDPDDNSDSDFAAPLAIRRGGRAHSAGTWTAPAPKRARVQPPHGSSPPLLRASSPTVARVNRDCLAAAVLAQCTQDACGVAPPPSPPPIGTIDTTAAADGLLDCIPETPPGSPLASFLGSPRADLPARAAGSAGVPSDPISEFCSPAVSPAPPRAATGSAQLPGPTAQVQQRDDPGATSITQWYLGNLAKDDESDSSLSLRLTSDRDSPACGDSSASAHPGTELAGSDGYSSPLEGFWDLRDNMQGSTQDRDMYMCQFEPTDRQRANRARKEARRAPFAPAQPDISLPPVISPPQVAGRSGTQGRSRRGRGARARPVRGGKGARQRRGGSASAIRPVRSQRAPAPRAAAVPVAYNHYADDPHLDIAGSLNWEGGGMARFG</sequence>
<dbReference type="EMBL" id="JANBUJ010000194">
    <property type="protein sequence ID" value="KAJ2773669.1"/>
    <property type="molecule type" value="Genomic_DNA"/>
</dbReference>
<reference evidence="1" key="1">
    <citation type="submission" date="2022-07" db="EMBL/GenBank/DDBJ databases">
        <title>Phylogenomic reconstructions and comparative analyses of Kickxellomycotina fungi.</title>
        <authorList>
            <person name="Reynolds N.K."/>
            <person name="Stajich J.E."/>
            <person name="Barry K."/>
            <person name="Grigoriev I.V."/>
            <person name="Crous P."/>
            <person name="Smith M.E."/>
        </authorList>
    </citation>
    <scope>NUCLEOTIDE SEQUENCE</scope>
    <source>
        <strain evidence="1">CBS 109366</strain>
    </source>
</reference>
<organism evidence="1 2">
    <name type="scientific">Coemansia nantahalensis</name>
    <dbReference type="NCBI Taxonomy" id="2789366"/>
    <lineage>
        <taxon>Eukaryota</taxon>
        <taxon>Fungi</taxon>
        <taxon>Fungi incertae sedis</taxon>
        <taxon>Zoopagomycota</taxon>
        <taxon>Kickxellomycotina</taxon>
        <taxon>Kickxellomycetes</taxon>
        <taxon>Kickxellales</taxon>
        <taxon>Kickxellaceae</taxon>
        <taxon>Coemansia</taxon>
    </lineage>
</organism>
<evidence type="ECO:0000313" key="2">
    <source>
        <dbReference type="Proteomes" id="UP001140234"/>
    </source>
</evidence>
<keyword evidence="2" id="KW-1185">Reference proteome</keyword>